<accession>A0A6J5MXB2</accession>
<dbReference type="InterPro" id="IPR056209">
    <property type="entry name" value="SU10_adaptor"/>
</dbReference>
<protein>
    <submittedName>
        <fullName evidence="1">Uncharacterized protein</fullName>
    </submittedName>
</protein>
<dbReference type="Pfam" id="PF24175">
    <property type="entry name" value="SU10_adaptor"/>
    <property type="match status" value="1"/>
</dbReference>
<reference evidence="1" key="1">
    <citation type="submission" date="2020-04" db="EMBL/GenBank/DDBJ databases">
        <authorList>
            <person name="Chiriac C."/>
            <person name="Salcher M."/>
            <person name="Ghai R."/>
            <person name="Kavagutti S V."/>
        </authorList>
    </citation>
    <scope>NUCLEOTIDE SEQUENCE</scope>
</reference>
<name>A0A6J5MXB2_9CAUD</name>
<proteinExistence type="predicted"/>
<sequence>MAFLNLTDLRTRVIRRLRQVQGANTQLYSEEVIDDMIVEAYEMCRSTRWWDHLMVWEARQLDGTTGKVTVAITGCRERFRDIRMVLVGNNNVPLSIVAQGLNPYKLNGSQARFIEPLSVSADAGGTYLFRVWPLTAVSTTDLPIRIWCRQDPANIFTDPTVIVPFDSICLINRAAALYAADDGANPAQLAMLNDAFTSRLEQLKQQHDTAPIILDPRMDTQVSTSQWTEEL</sequence>
<dbReference type="EMBL" id="LR796546">
    <property type="protein sequence ID" value="CAB4150591.1"/>
    <property type="molecule type" value="Genomic_DNA"/>
</dbReference>
<evidence type="ECO:0000313" key="1">
    <source>
        <dbReference type="EMBL" id="CAB4150591.1"/>
    </source>
</evidence>
<gene>
    <name evidence="1" type="ORF">UFOVP568_47</name>
</gene>
<organism evidence="1">
    <name type="scientific">uncultured Caudovirales phage</name>
    <dbReference type="NCBI Taxonomy" id="2100421"/>
    <lineage>
        <taxon>Viruses</taxon>
        <taxon>Duplodnaviria</taxon>
        <taxon>Heunggongvirae</taxon>
        <taxon>Uroviricota</taxon>
        <taxon>Caudoviricetes</taxon>
        <taxon>Peduoviridae</taxon>
        <taxon>Maltschvirus</taxon>
        <taxon>Maltschvirus maltsch</taxon>
    </lineage>
</organism>